<dbReference type="Pfam" id="PF07519">
    <property type="entry name" value="Tannase"/>
    <property type="match status" value="1"/>
</dbReference>
<evidence type="ECO:0000313" key="10">
    <source>
        <dbReference type="EMBL" id="MBC2666837.1"/>
    </source>
</evidence>
<evidence type="ECO:0000256" key="9">
    <source>
        <dbReference type="SAM" id="SignalP"/>
    </source>
</evidence>
<dbReference type="RefSeq" id="WP_185665132.1">
    <property type="nucleotide sequence ID" value="NZ_JACLAW010000012.1"/>
</dbReference>
<dbReference type="AlphaFoldDB" id="A0A7X1KMP5"/>
<evidence type="ECO:0000256" key="5">
    <source>
        <dbReference type="ARBA" id="ARBA00022801"/>
    </source>
</evidence>
<evidence type="ECO:0000256" key="6">
    <source>
        <dbReference type="ARBA" id="ARBA00022837"/>
    </source>
</evidence>
<keyword evidence="3" id="KW-0479">Metal-binding</keyword>
<comment type="caution">
    <text evidence="10">The sequence shown here is derived from an EMBL/GenBank/DDBJ whole genome shotgun (WGS) entry which is preliminary data.</text>
</comment>
<accession>A0A7X1KMP5</accession>
<dbReference type="Proteomes" id="UP000566813">
    <property type="component" value="Unassembled WGS sequence"/>
</dbReference>
<proteinExistence type="inferred from homology"/>
<comment type="similarity">
    <text evidence="1">Belongs to the tannase family.</text>
</comment>
<reference evidence="10 11" key="1">
    <citation type="submission" date="2020-08" db="EMBL/GenBank/DDBJ databases">
        <title>The genome sequence of type strain Novosphingobium flavum NBRC 111647.</title>
        <authorList>
            <person name="Liu Y."/>
        </authorList>
    </citation>
    <scope>NUCLEOTIDE SEQUENCE [LARGE SCALE GENOMIC DNA]</scope>
    <source>
        <strain evidence="10 11">NBRC 111647</strain>
    </source>
</reference>
<keyword evidence="6" id="KW-0106">Calcium</keyword>
<evidence type="ECO:0000256" key="3">
    <source>
        <dbReference type="ARBA" id="ARBA00022723"/>
    </source>
</evidence>
<evidence type="ECO:0000313" key="11">
    <source>
        <dbReference type="Proteomes" id="UP000566813"/>
    </source>
</evidence>
<dbReference type="PANTHER" id="PTHR33938:SF15">
    <property type="entry name" value="FERULOYL ESTERASE B-RELATED"/>
    <property type="match status" value="1"/>
</dbReference>
<name>A0A7X1KMP5_9SPHN</name>
<evidence type="ECO:0000256" key="7">
    <source>
        <dbReference type="ARBA" id="ARBA00023157"/>
    </source>
</evidence>
<evidence type="ECO:0000256" key="1">
    <source>
        <dbReference type="ARBA" id="ARBA00006249"/>
    </source>
</evidence>
<keyword evidence="5 10" id="KW-0378">Hydrolase</keyword>
<dbReference type="EMBL" id="JACLAW010000012">
    <property type="protein sequence ID" value="MBC2666837.1"/>
    <property type="molecule type" value="Genomic_DNA"/>
</dbReference>
<dbReference type="PANTHER" id="PTHR33938">
    <property type="entry name" value="FERULOYL ESTERASE B-RELATED"/>
    <property type="match status" value="1"/>
</dbReference>
<evidence type="ECO:0000256" key="2">
    <source>
        <dbReference type="ARBA" id="ARBA00022487"/>
    </source>
</evidence>
<protein>
    <submittedName>
        <fullName evidence="10">Tannase/feruloyl esterase family alpha/beta hydrolase</fullName>
    </submittedName>
</protein>
<keyword evidence="4 9" id="KW-0732">Signal</keyword>
<feature type="region of interest" description="Disordered" evidence="8">
    <location>
        <begin position="489"/>
        <end position="514"/>
    </location>
</feature>
<dbReference type="InterPro" id="IPR029058">
    <property type="entry name" value="AB_hydrolase_fold"/>
</dbReference>
<evidence type="ECO:0000256" key="8">
    <source>
        <dbReference type="SAM" id="MobiDB-lite"/>
    </source>
</evidence>
<dbReference type="GO" id="GO:0052689">
    <property type="term" value="F:carboxylic ester hydrolase activity"/>
    <property type="evidence" value="ECO:0007669"/>
    <property type="project" value="UniProtKB-KW"/>
</dbReference>
<dbReference type="GO" id="GO:0046872">
    <property type="term" value="F:metal ion binding"/>
    <property type="evidence" value="ECO:0007669"/>
    <property type="project" value="UniProtKB-KW"/>
</dbReference>
<keyword evidence="2" id="KW-0719">Serine esterase</keyword>
<organism evidence="10 11">
    <name type="scientific">Novosphingobium flavum</name>
    <dbReference type="NCBI Taxonomy" id="1778672"/>
    <lineage>
        <taxon>Bacteria</taxon>
        <taxon>Pseudomonadati</taxon>
        <taxon>Pseudomonadota</taxon>
        <taxon>Alphaproteobacteria</taxon>
        <taxon>Sphingomonadales</taxon>
        <taxon>Sphingomonadaceae</taxon>
        <taxon>Novosphingobium</taxon>
    </lineage>
</organism>
<keyword evidence="7" id="KW-1015">Disulfide bond</keyword>
<feature type="chain" id="PRO_5030624753" evidence="9">
    <location>
        <begin position="26"/>
        <end position="561"/>
    </location>
</feature>
<dbReference type="Gene3D" id="3.40.50.1820">
    <property type="entry name" value="alpha/beta hydrolase"/>
    <property type="match status" value="1"/>
</dbReference>
<evidence type="ECO:0000256" key="4">
    <source>
        <dbReference type="ARBA" id="ARBA00022729"/>
    </source>
</evidence>
<feature type="signal peptide" evidence="9">
    <location>
        <begin position="1"/>
        <end position="25"/>
    </location>
</feature>
<dbReference type="InterPro" id="IPR011118">
    <property type="entry name" value="Tannase/feruloyl_esterase"/>
</dbReference>
<feature type="compositionally biased region" description="Low complexity" evidence="8">
    <location>
        <begin position="497"/>
        <end position="510"/>
    </location>
</feature>
<dbReference type="SUPFAM" id="SSF53474">
    <property type="entry name" value="alpha/beta-Hydrolases"/>
    <property type="match status" value="1"/>
</dbReference>
<keyword evidence="11" id="KW-1185">Reference proteome</keyword>
<sequence>MLRRVFPALAAILLASLGMAPTAGAAGLPDLPAVSPVTSCASLAGLDLAGATGAKTTLAASEVAGSSPYCKVTGTIAPAIRFEVRLPLAGWTQRYLQTGCGGLCGNLRIDAGKAEGCTPVTDGRIVLASTDMGHQGNATEWGEDKQKREDFAFRGVHATALAAKALIRAFYGQPQRYAYFSGCSDGGREALMEAQRFPEDFDGIAAGAPALNFTVQNSFHHGWLARVNTDANGKAILLADDARALYKLALATCDKLDGLADGQIDDPRRCRVNPALLLCKGAYEAGKCLTADKVEAARLVYQGARSAKGTALEVGPLQPGSEEQWIGVFVPTTPDGRIGSAMFAGDTINHLLFTPNPATPYTPKTFPFTEAMYRSEEPARALYSADNADLSGFARRGGKLILWHGWSDPHISPLNTIDYFERAGLKMGKARRDAMTRMFLFPGMGHCSGGDGPSEFPLLANLMAWVEGGTAPSVMQAHRAGQTAEGLPVGISGGAQSGQQAGPPAGMGPPRKVLPPRSRPVYAYPAVARYSGTGSTDTAASFKAVTPAPVNGVAKWIGAGR</sequence>
<gene>
    <name evidence="10" type="ORF">H7F51_15065</name>
</gene>